<feature type="active site" description="Proton acceptor" evidence="6">
    <location>
        <position position="300"/>
    </location>
</feature>
<evidence type="ECO:0000256" key="10">
    <source>
        <dbReference type="SAM" id="Phobius"/>
    </source>
</evidence>
<name>A0A4S4L0X6_9AGAM</name>
<dbReference type="Gene3D" id="3.30.420.40">
    <property type="match status" value="1"/>
</dbReference>
<keyword evidence="7" id="KW-0547">Nucleotide-binding</keyword>
<dbReference type="Gene3D" id="3.30.420.150">
    <property type="entry name" value="Exopolyphosphatase. Domain 2"/>
    <property type="match status" value="1"/>
</dbReference>
<dbReference type="PANTHER" id="PTHR11782">
    <property type="entry name" value="ADENOSINE/GUANOSINE DIPHOSPHATASE"/>
    <property type="match status" value="1"/>
</dbReference>
<evidence type="ECO:0000256" key="8">
    <source>
        <dbReference type="RuleBase" id="RU003833"/>
    </source>
</evidence>
<feature type="compositionally biased region" description="Low complexity" evidence="9">
    <location>
        <begin position="1"/>
        <end position="16"/>
    </location>
</feature>
<keyword evidence="12" id="KW-1185">Reference proteome</keyword>
<comment type="function">
    <text evidence="4">After transfer of sugars to endogenous macromolecular acceptors, the enzyme converts nucleoside diphosphates to nucleoside monophosphates which in turn exit the Golgi lumen in a coupled antiporter reaction, allowing entry of additional nucleotide sugar from the cytosol.</text>
</comment>
<keyword evidence="10" id="KW-0472">Membrane</keyword>
<dbReference type="PROSITE" id="PS01238">
    <property type="entry name" value="GDA1_CD39_NTPASE"/>
    <property type="match status" value="1"/>
</dbReference>
<dbReference type="PANTHER" id="PTHR11782:SF83">
    <property type="entry name" value="GUANOSINE-DIPHOSPHATASE"/>
    <property type="match status" value="1"/>
</dbReference>
<accession>A0A4S4L0X6</accession>
<dbReference type="OrthoDB" id="6372431at2759"/>
<gene>
    <name evidence="11" type="ORF">EW145_g5152</name>
</gene>
<keyword evidence="3 8" id="KW-0378">Hydrolase</keyword>
<evidence type="ECO:0000256" key="2">
    <source>
        <dbReference type="ARBA" id="ARBA00009283"/>
    </source>
</evidence>
<dbReference type="EC" id="3.6.1.42" evidence="5"/>
<dbReference type="GO" id="GO:0000139">
    <property type="term" value="C:Golgi membrane"/>
    <property type="evidence" value="ECO:0007669"/>
    <property type="project" value="UniProtKB-SubCell"/>
</dbReference>
<evidence type="ECO:0000256" key="3">
    <source>
        <dbReference type="ARBA" id="ARBA00022801"/>
    </source>
</evidence>
<evidence type="ECO:0000256" key="4">
    <source>
        <dbReference type="ARBA" id="ARBA00037742"/>
    </source>
</evidence>
<dbReference type="Proteomes" id="UP000308199">
    <property type="component" value="Unassembled WGS sequence"/>
</dbReference>
<dbReference type="GO" id="GO:0009134">
    <property type="term" value="P:nucleoside diphosphate catabolic process"/>
    <property type="evidence" value="ECO:0007669"/>
    <property type="project" value="TreeGrafter"/>
</dbReference>
<dbReference type="GO" id="GO:0004382">
    <property type="term" value="F:GDP phosphatase activity"/>
    <property type="evidence" value="ECO:0007669"/>
    <property type="project" value="UniProtKB-EC"/>
</dbReference>
<evidence type="ECO:0000313" key="12">
    <source>
        <dbReference type="Proteomes" id="UP000308199"/>
    </source>
</evidence>
<keyword evidence="10" id="KW-0812">Transmembrane</keyword>
<comment type="caution">
    <text evidence="11">The sequence shown here is derived from an EMBL/GenBank/DDBJ whole genome shotgun (WGS) entry which is preliminary data.</text>
</comment>
<feature type="region of interest" description="Disordered" evidence="9">
    <location>
        <begin position="1"/>
        <end position="45"/>
    </location>
</feature>
<feature type="region of interest" description="Disordered" evidence="9">
    <location>
        <begin position="109"/>
        <end position="156"/>
    </location>
</feature>
<evidence type="ECO:0000256" key="6">
    <source>
        <dbReference type="PIRSR" id="PIRSR600407-1"/>
    </source>
</evidence>
<keyword evidence="10" id="KW-1133">Transmembrane helix</keyword>
<evidence type="ECO:0000256" key="7">
    <source>
        <dbReference type="PIRSR" id="PIRSR600407-2"/>
    </source>
</evidence>
<dbReference type="GO" id="GO:0005524">
    <property type="term" value="F:ATP binding"/>
    <property type="evidence" value="ECO:0007669"/>
    <property type="project" value="UniProtKB-KW"/>
</dbReference>
<proteinExistence type="inferred from homology"/>
<comment type="similarity">
    <text evidence="2 8">Belongs to the GDA1/CD39 NTPase family.</text>
</comment>
<dbReference type="GO" id="GO:0045134">
    <property type="term" value="F:UDP phosphatase activity"/>
    <property type="evidence" value="ECO:0007669"/>
    <property type="project" value="TreeGrafter"/>
</dbReference>
<feature type="binding site" evidence="7">
    <location>
        <begin position="333"/>
        <end position="337"/>
    </location>
    <ligand>
        <name>ATP</name>
        <dbReference type="ChEBI" id="CHEBI:30616"/>
    </ligand>
</feature>
<evidence type="ECO:0000256" key="1">
    <source>
        <dbReference type="ARBA" id="ARBA00004323"/>
    </source>
</evidence>
<evidence type="ECO:0000256" key="5">
    <source>
        <dbReference type="ARBA" id="ARBA00038903"/>
    </source>
</evidence>
<dbReference type="EMBL" id="SGPK01000298">
    <property type="protein sequence ID" value="THH04946.1"/>
    <property type="molecule type" value="Genomic_DNA"/>
</dbReference>
<dbReference type="GO" id="GO:0017111">
    <property type="term" value="F:ribonucleoside triphosphate phosphatase activity"/>
    <property type="evidence" value="ECO:0007669"/>
    <property type="project" value="TreeGrafter"/>
</dbReference>
<dbReference type="GO" id="GO:0006487">
    <property type="term" value="P:protein N-linked glycosylation"/>
    <property type="evidence" value="ECO:0007669"/>
    <property type="project" value="TreeGrafter"/>
</dbReference>
<organism evidence="11 12">
    <name type="scientific">Phellinidium pouzarii</name>
    <dbReference type="NCBI Taxonomy" id="167371"/>
    <lineage>
        <taxon>Eukaryota</taxon>
        <taxon>Fungi</taxon>
        <taxon>Dikarya</taxon>
        <taxon>Basidiomycota</taxon>
        <taxon>Agaricomycotina</taxon>
        <taxon>Agaricomycetes</taxon>
        <taxon>Hymenochaetales</taxon>
        <taxon>Hymenochaetaceae</taxon>
        <taxon>Phellinidium</taxon>
    </lineage>
</organism>
<evidence type="ECO:0000256" key="9">
    <source>
        <dbReference type="SAM" id="MobiDB-lite"/>
    </source>
</evidence>
<feature type="transmembrane region" description="Helical" evidence="10">
    <location>
        <begin position="81"/>
        <end position="99"/>
    </location>
</feature>
<comment type="subcellular location">
    <subcellularLocation>
        <location evidence="1">Golgi apparatus membrane</location>
        <topology evidence="1">Single-pass type II membrane protein</topology>
    </subcellularLocation>
</comment>
<evidence type="ECO:0000313" key="11">
    <source>
        <dbReference type="EMBL" id="THH04946.1"/>
    </source>
</evidence>
<keyword evidence="7" id="KW-0067">ATP-binding</keyword>
<sequence length="585" mass="63952">MSSGSSHSKSLSGGSLSHRKSLPHEYDSDDQQTKNNSLLSSASTASARSPFKKMSSILPHVNGYKRVDAGVERASRFRFGWKKFAIAAGVIIVLVWLFGPRERRDSVMDTIKAPTWGKPTRPPPSATRPPDEDLDSDEPLPPKTLPTSPHSPAEDPDLLKTVHCLRPYSPDVPLVQYALMIDAGSTGSRIHIYKFNNCGPSPSYEYEVFKMTKPGLSDYKGDPIGAAASLDTLLEEAVAVVPRELQSCTPVAVKATAGLRMLGVDESAAILEAVRVRLVEHYPFAVVEKDGVVIMDGSDEGVYAWITANYLLNTIRADSPYGVHSYAVLDLGGGSTQIVFEPDFSQDSAMEEGDHKYELQFGGKTRTLYQHSYLGYGLMVARSNVHRLVEFMTTFNVDPSANQTMPMSEISNPCLWKGSSRTVEIQATAPGEVNHNVTMAGNDVGSFEACNRIIELVMAKDAVCQVKPCSFNGVYQPSILETFANGNVLLLSYFYDRLAPFYPDETTPPSLSAHPGGADTTLRAELEGRPEWCLDLTFMHALLRLGYEFPVERGVRIEKQIEGTELGWCLGATIAIVGGKLTCRA</sequence>
<dbReference type="InterPro" id="IPR000407">
    <property type="entry name" value="GDA1_CD39_NTPase"/>
</dbReference>
<dbReference type="CDD" id="cd24040">
    <property type="entry name" value="ASKHA_NBD_GDA1"/>
    <property type="match status" value="1"/>
</dbReference>
<reference evidence="11 12" key="1">
    <citation type="submission" date="2019-02" db="EMBL/GenBank/DDBJ databases">
        <title>Genome sequencing of the rare red list fungi Phellinidium pouzarii.</title>
        <authorList>
            <person name="Buettner E."/>
            <person name="Kellner H."/>
        </authorList>
    </citation>
    <scope>NUCLEOTIDE SEQUENCE [LARGE SCALE GENOMIC DNA]</scope>
    <source>
        <strain evidence="11 12">DSM 108285</strain>
    </source>
</reference>
<dbReference type="AlphaFoldDB" id="A0A4S4L0X6"/>
<dbReference type="Pfam" id="PF01150">
    <property type="entry name" value="GDA1_CD39"/>
    <property type="match status" value="1"/>
</dbReference>
<protein>
    <recommendedName>
        <fullName evidence="5">guanosine-diphosphatase</fullName>
        <ecNumber evidence="5">3.6.1.42</ecNumber>
    </recommendedName>
</protein>